<dbReference type="InterPro" id="IPR023393">
    <property type="entry name" value="START-like_dom_sf"/>
</dbReference>
<comment type="caution">
    <text evidence="3">The sequence shown here is derived from an EMBL/GenBank/DDBJ whole genome shotgun (WGS) entry which is preliminary data.</text>
</comment>
<gene>
    <name evidence="3" type="ORF">CQY22_003745</name>
</gene>
<evidence type="ECO:0000256" key="1">
    <source>
        <dbReference type="ARBA" id="ARBA00006817"/>
    </source>
</evidence>
<sequence length="168" mass="18756">MTAPDLEVTQVLTASPAAVASAWSSPETIEQWWGPAGFTSTVRELRFTDGGVLDIVMRSPDGAEFSNVYDFQIVDLPSRIEYAHRGSVEWGLSPSRTVVLIASDPRDPKLTRVSWLSYYATDEDRRKHLEESHAEAGARELLGRLESVAASLDRRAVTDKRHDDVERQ</sequence>
<reference evidence="3 4" key="1">
    <citation type="journal article" date="2017" name="Infect. Genet. Evol.">
        <title>The new phylogeny of the genus Mycobacterium: The old and the news.</title>
        <authorList>
            <person name="Tortoli E."/>
            <person name="Fedrizzi T."/>
            <person name="Meehan C.J."/>
            <person name="Trovato A."/>
            <person name="Grottola A."/>
            <person name="Giacobazzi E."/>
            <person name="Serpini G.F."/>
            <person name="Tagliazucchi S."/>
            <person name="Fabio A."/>
            <person name="Bettua C."/>
            <person name="Bertorelli R."/>
            <person name="Frascaro F."/>
            <person name="De Sanctis V."/>
            <person name="Pecorari M."/>
            <person name="Jousson O."/>
            <person name="Segata N."/>
            <person name="Cirillo D.M."/>
        </authorList>
    </citation>
    <scope>NUCLEOTIDE SEQUENCE [LARGE SCALE GENOMIC DNA]</scope>
    <source>
        <strain evidence="3 4">CIP1034565</strain>
    </source>
</reference>
<evidence type="ECO:0000259" key="2">
    <source>
        <dbReference type="Pfam" id="PF08327"/>
    </source>
</evidence>
<feature type="domain" description="Activator of Hsp90 ATPase homologue 1/2-like C-terminal" evidence="2">
    <location>
        <begin position="14"/>
        <end position="148"/>
    </location>
</feature>
<evidence type="ECO:0000313" key="3">
    <source>
        <dbReference type="EMBL" id="PIB76772.1"/>
    </source>
</evidence>
<dbReference type="EMBL" id="PDCN02000003">
    <property type="protein sequence ID" value="PIB76772.1"/>
    <property type="molecule type" value="Genomic_DNA"/>
</dbReference>
<dbReference type="OrthoDB" id="3365660at2"/>
<keyword evidence="4" id="KW-1185">Reference proteome</keyword>
<organism evidence="3 4">
    <name type="scientific">Mycolicibacterium brumae</name>
    <dbReference type="NCBI Taxonomy" id="85968"/>
    <lineage>
        <taxon>Bacteria</taxon>
        <taxon>Bacillati</taxon>
        <taxon>Actinomycetota</taxon>
        <taxon>Actinomycetes</taxon>
        <taxon>Mycobacteriales</taxon>
        <taxon>Mycobacteriaceae</taxon>
        <taxon>Mycolicibacterium</taxon>
    </lineage>
</organism>
<dbReference type="Proteomes" id="UP000230551">
    <property type="component" value="Unassembled WGS sequence"/>
</dbReference>
<dbReference type="RefSeq" id="WP_090589259.1">
    <property type="nucleotide sequence ID" value="NZ_CP104302.1"/>
</dbReference>
<comment type="similarity">
    <text evidence="1">Belongs to the AHA1 family.</text>
</comment>
<accession>A0A2G5PEN2</accession>
<dbReference type="SUPFAM" id="SSF55961">
    <property type="entry name" value="Bet v1-like"/>
    <property type="match status" value="1"/>
</dbReference>
<name>A0A2G5PEN2_9MYCO</name>
<dbReference type="AlphaFoldDB" id="A0A2G5PEN2"/>
<dbReference type="Pfam" id="PF08327">
    <property type="entry name" value="AHSA1"/>
    <property type="match status" value="1"/>
</dbReference>
<evidence type="ECO:0000313" key="4">
    <source>
        <dbReference type="Proteomes" id="UP000230551"/>
    </source>
</evidence>
<proteinExistence type="inferred from homology"/>
<protein>
    <recommendedName>
        <fullName evidence="2">Activator of Hsp90 ATPase homologue 1/2-like C-terminal domain-containing protein</fullName>
    </recommendedName>
</protein>
<dbReference type="InterPro" id="IPR013538">
    <property type="entry name" value="ASHA1/2-like_C"/>
</dbReference>
<dbReference type="Gene3D" id="3.30.530.20">
    <property type="match status" value="1"/>
</dbReference>